<evidence type="ECO:0000313" key="7">
    <source>
        <dbReference type="EMBL" id="CAI8591571.1"/>
    </source>
</evidence>
<keyword evidence="5 6" id="KW-0732">Signal</keyword>
<feature type="chain" id="PRO_5043085114" description="S-protein homolog" evidence="6">
    <location>
        <begin position="25"/>
        <end position="138"/>
    </location>
</feature>
<dbReference type="EMBL" id="OX451736">
    <property type="protein sequence ID" value="CAI8591571.1"/>
    <property type="molecule type" value="Genomic_DNA"/>
</dbReference>
<keyword evidence="3 6" id="KW-0713">Self-incompatibility</keyword>
<feature type="signal peptide" evidence="6">
    <location>
        <begin position="1"/>
        <end position="24"/>
    </location>
</feature>
<evidence type="ECO:0000256" key="3">
    <source>
        <dbReference type="ARBA" id="ARBA00022471"/>
    </source>
</evidence>
<dbReference type="Proteomes" id="UP001157006">
    <property type="component" value="Chromosome 1L"/>
</dbReference>
<dbReference type="GO" id="GO:0060320">
    <property type="term" value="P:rejection of self pollen"/>
    <property type="evidence" value="ECO:0007669"/>
    <property type="project" value="UniProtKB-KW"/>
</dbReference>
<dbReference type="AlphaFoldDB" id="A0AAV0Z179"/>
<protein>
    <recommendedName>
        <fullName evidence="6">S-protein homolog</fullName>
    </recommendedName>
</protein>
<gene>
    <name evidence="7" type="ORF">VFH_I493760</name>
</gene>
<dbReference type="PANTHER" id="PTHR31232:SF149">
    <property type="entry name" value="S-PROTEIN HOMOLOG"/>
    <property type="match status" value="1"/>
</dbReference>
<dbReference type="GO" id="GO:0005576">
    <property type="term" value="C:extracellular region"/>
    <property type="evidence" value="ECO:0007669"/>
    <property type="project" value="UniProtKB-SubCell"/>
</dbReference>
<organism evidence="7 8">
    <name type="scientific">Vicia faba</name>
    <name type="common">Broad bean</name>
    <name type="synonym">Faba vulgaris</name>
    <dbReference type="NCBI Taxonomy" id="3906"/>
    <lineage>
        <taxon>Eukaryota</taxon>
        <taxon>Viridiplantae</taxon>
        <taxon>Streptophyta</taxon>
        <taxon>Embryophyta</taxon>
        <taxon>Tracheophyta</taxon>
        <taxon>Spermatophyta</taxon>
        <taxon>Magnoliopsida</taxon>
        <taxon>eudicotyledons</taxon>
        <taxon>Gunneridae</taxon>
        <taxon>Pentapetalae</taxon>
        <taxon>rosids</taxon>
        <taxon>fabids</taxon>
        <taxon>Fabales</taxon>
        <taxon>Fabaceae</taxon>
        <taxon>Papilionoideae</taxon>
        <taxon>50 kb inversion clade</taxon>
        <taxon>NPAAA clade</taxon>
        <taxon>Hologalegina</taxon>
        <taxon>IRL clade</taxon>
        <taxon>Fabeae</taxon>
        <taxon>Vicia</taxon>
    </lineage>
</organism>
<keyword evidence="4 6" id="KW-0964">Secreted</keyword>
<proteinExistence type="inferred from homology"/>
<dbReference type="PANTHER" id="PTHR31232">
    <property type="match status" value="1"/>
</dbReference>
<evidence type="ECO:0000256" key="4">
    <source>
        <dbReference type="ARBA" id="ARBA00022525"/>
    </source>
</evidence>
<sequence length="138" mass="15921">MSPLTRYFLFLCVLTCLLMDNALGVQVRVSNDLGNNVDLTVHCKSGDDDLGPHLIRPKGSYSFSFNTNFFGGTLFFCSFKWDKNIRHFDIYKQRRDYRKGDYFDYFVKQAGPCLASTTGPVYFLKRITHAPICYSWNA</sequence>
<keyword evidence="8" id="KW-1185">Reference proteome</keyword>
<comment type="subcellular location">
    <subcellularLocation>
        <location evidence="1 6">Secreted</location>
    </subcellularLocation>
</comment>
<accession>A0AAV0Z179</accession>
<dbReference type="Pfam" id="PF05938">
    <property type="entry name" value="Self-incomp_S1"/>
    <property type="match status" value="1"/>
</dbReference>
<evidence type="ECO:0000256" key="5">
    <source>
        <dbReference type="ARBA" id="ARBA00022729"/>
    </source>
</evidence>
<comment type="similarity">
    <text evidence="2 6">Belongs to the plant self-incompatibility (S1) protein family.</text>
</comment>
<evidence type="ECO:0000256" key="2">
    <source>
        <dbReference type="ARBA" id="ARBA00005581"/>
    </source>
</evidence>
<evidence type="ECO:0000256" key="6">
    <source>
        <dbReference type="RuleBase" id="RU367044"/>
    </source>
</evidence>
<reference evidence="7 8" key="1">
    <citation type="submission" date="2023-01" db="EMBL/GenBank/DDBJ databases">
        <authorList>
            <person name="Kreplak J."/>
        </authorList>
    </citation>
    <scope>NUCLEOTIDE SEQUENCE [LARGE SCALE GENOMIC DNA]</scope>
</reference>
<name>A0AAV0Z179_VICFA</name>
<dbReference type="InterPro" id="IPR010264">
    <property type="entry name" value="Self-incomp_S1"/>
</dbReference>
<evidence type="ECO:0000256" key="1">
    <source>
        <dbReference type="ARBA" id="ARBA00004613"/>
    </source>
</evidence>
<evidence type="ECO:0000313" key="8">
    <source>
        <dbReference type="Proteomes" id="UP001157006"/>
    </source>
</evidence>